<name>A0A193FWF2_9BORD</name>
<keyword evidence="3" id="KW-1185">Reference proteome</keyword>
<dbReference type="OrthoDB" id="9087640at2"/>
<dbReference type="EMBL" id="CP016170">
    <property type="protein sequence ID" value="ANN66604.1"/>
    <property type="molecule type" value="Genomic_DNA"/>
</dbReference>
<dbReference type="Proteomes" id="UP000091897">
    <property type="component" value="Chromosome"/>
</dbReference>
<evidence type="ECO:0000313" key="2">
    <source>
        <dbReference type="EMBL" id="ANN71683.1"/>
    </source>
</evidence>
<protein>
    <submittedName>
        <fullName evidence="2">Uncharacterized protein</fullName>
    </submittedName>
</protein>
<organism evidence="2 4">
    <name type="scientific">Bordetella bronchialis</name>
    <dbReference type="NCBI Taxonomy" id="463025"/>
    <lineage>
        <taxon>Bacteria</taxon>
        <taxon>Pseudomonadati</taxon>
        <taxon>Pseudomonadota</taxon>
        <taxon>Betaproteobacteria</taxon>
        <taxon>Burkholderiales</taxon>
        <taxon>Alcaligenaceae</taxon>
        <taxon>Bordetella</taxon>
    </lineage>
</organism>
<dbReference type="RefSeq" id="WP_066348154.1">
    <property type="nucleotide sequence ID" value="NZ_CBCSFJ010000036.1"/>
</dbReference>
<dbReference type="EMBL" id="CP016171">
    <property type="protein sequence ID" value="ANN71683.1"/>
    <property type="molecule type" value="Genomic_DNA"/>
</dbReference>
<dbReference type="AlphaFoldDB" id="A0A193FWF2"/>
<sequence>MQQTSYRREFFDLQLLFARAASRCSGMPLAQALMEYTNLYIRFGLGRDFDPGHPVWREYLEGLRDTGDLDAWTYAFYQSRLPETGVPDIVDRVGCFSYARLRSGAIHIHFGNAEEDGVSPLKAGRYQCRMGELRLLFARIREREDPSTQVHGTSWLYNLPAYRRLFPTRYIASAVDVDGKFRNMSLWGQFIGRGGEIRPAPANAFKARIAMRTSLDGLRRCFPLRALAVHAPVQDFYAFHAL</sequence>
<reference evidence="3 4" key="1">
    <citation type="submission" date="2016-06" db="EMBL/GenBank/DDBJ databases">
        <title>Complete genome sequences of Bordetella bronchialis and Bordetella flabilis.</title>
        <authorList>
            <person name="LiPuma J.J."/>
            <person name="Spilker T."/>
        </authorList>
    </citation>
    <scope>NUCLEOTIDE SEQUENCE [LARGE SCALE GENOMIC DNA]</scope>
    <source>
        <strain evidence="2 4">AU17976</strain>
        <strain evidence="1 3">AU3182</strain>
    </source>
</reference>
<accession>A0A193FWF2</accession>
<gene>
    <name evidence="1" type="ORF">BAU06_10165</name>
    <name evidence="2" type="ORF">BAU08_10365</name>
</gene>
<dbReference type="Proteomes" id="UP000092213">
    <property type="component" value="Chromosome"/>
</dbReference>
<evidence type="ECO:0000313" key="3">
    <source>
        <dbReference type="Proteomes" id="UP000091897"/>
    </source>
</evidence>
<evidence type="ECO:0000313" key="4">
    <source>
        <dbReference type="Proteomes" id="UP000092213"/>
    </source>
</evidence>
<dbReference type="KEGG" id="bbro:BAU06_10165"/>
<evidence type="ECO:0000313" key="1">
    <source>
        <dbReference type="EMBL" id="ANN66604.1"/>
    </source>
</evidence>
<proteinExistence type="predicted"/>